<feature type="domain" description="Major facilitator superfamily (MFS) profile" evidence="9">
    <location>
        <begin position="45"/>
        <end position="491"/>
    </location>
</feature>
<dbReference type="PANTHER" id="PTHR23500:SF357">
    <property type="entry name" value="IP12678P"/>
    <property type="match status" value="1"/>
</dbReference>
<evidence type="ECO:0000256" key="3">
    <source>
        <dbReference type="ARBA" id="ARBA00022448"/>
    </source>
</evidence>
<feature type="transmembrane region" description="Helical" evidence="8">
    <location>
        <begin position="212"/>
        <end position="235"/>
    </location>
</feature>
<keyword evidence="6 8" id="KW-0472">Membrane</keyword>
<evidence type="ECO:0000256" key="4">
    <source>
        <dbReference type="ARBA" id="ARBA00022692"/>
    </source>
</evidence>
<evidence type="ECO:0000256" key="8">
    <source>
        <dbReference type="SAM" id="Phobius"/>
    </source>
</evidence>
<dbReference type="EMBL" id="JADXDR010000034">
    <property type="protein sequence ID" value="KAI7844029.1"/>
    <property type="molecule type" value="Genomic_DNA"/>
</dbReference>
<keyword evidence="5 8" id="KW-1133">Transmembrane helix</keyword>
<feature type="transmembrane region" description="Helical" evidence="8">
    <location>
        <begin position="297"/>
        <end position="320"/>
    </location>
</feature>
<keyword evidence="3" id="KW-0813">Transport</keyword>
<feature type="transmembrane region" description="Helical" evidence="8">
    <location>
        <begin position="149"/>
        <end position="172"/>
    </location>
</feature>
<dbReference type="PANTHER" id="PTHR23500">
    <property type="entry name" value="SOLUTE CARRIER FAMILY 2, FACILITATED GLUCOSE TRANSPORTER"/>
    <property type="match status" value="1"/>
</dbReference>
<dbReference type="PROSITE" id="PS00217">
    <property type="entry name" value="SUGAR_TRANSPORT_2"/>
    <property type="match status" value="1"/>
</dbReference>
<dbReference type="InterPro" id="IPR045262">
    <property type="entry name" value="STP/PLT_plant"/>
</dbReference>
<dbReference type="InterPro" id="IPR005828">
    <property type="entry name" value="MFS_sugar_transport-like"/>
</dbReference>
<keyword evidence="11" id="KW-1185">Reference proteome</keyword>
<feature type="transmembrane region" description="Helical" evidence="8">
    <location>
        <begin position="96"/>
        <end position="118"/>
    </location>
</feature>
<feature type="transmembrane region" description="Helical" evidence="8">
    <location>
        <begin position="332"/>
        <end position="355"/>
    </location>
</feature>
<feature type="transmembrane region" description="Helical" evidence="8">
    <location>
        <begin position="364"/>
        <end position="385"/>
    </location>
</feature>
<dbReference type="AlphaFoldDB" id="A0AAD5DX41"/>
<evidence type="ECO:0000256" key="2">
    <source>
        <dbReference type="ARBA" id="ARBA00010992"/>
    </source>
</evidence>
<comment type="caution">
    <text evidence="10">The sequence shown here is derived from an EMBL/GenBank/DDBJ whole genome shotgun (WGS) entry which is preliminary data.</text>
</comment>
<comment type="subcellular location">
    <subcellularLocation>
        <location evidence="1">Membrane</location>
        <topology evidence="1">Multi-pass membrane protein</topology>
    </subcellularLocation>
</comment>
<feature type="transmembrane region" description="Helical" evidence="8">
    <location>
        <begin position="41"/>
        <end position="67"/>
    </location>
</feature>
<gene>
    <name evidence="10" type="ORF">COHA_002369</name>
</gene>
<name>A0AAD5DX41_9CHLO</name>
<evidence type="ECO:0000256" key="6">
    <source>
        <dbReference type="ARBA" id="ARBA00023136"/>
    </source>
</evidence>
<feature type="transmembrane region" description="Helical" evidence="8">
    <location>
        <begin position="397"/>
        <end position="417"/>
    </location>
</feature>
<dbReference type="InterPro" id="IPR036259">
    <property type="entry name" value="MFS_trans_sf"/>
</dbReference>
<evidence type="ECO:0000256" key="5">
    <source>
        <dbReference type="ARBA" id="ARBA00022989"/>
    </source>
</evidence>
<feature type="transmembrane region" description="Helical" evidence="8">
    <location>
        <begin position="125"/>
        <end position="143"/>
    </location>
</feature>
<evidence type="ECO:0000256" key="7">
    <source>
        <dbReference type="SAM" id="MobiDB-lite"/>
    </source>
</evidence>
<evidence type="ECO:0000259" key="9">
    <source>
        <dbReference type="PROSITE" id="PS50850"/>
    </source>
</evidence>
<comment type="similarity">
    <text evidence="2">Belongs to the major facilitator superfamily. Sugar transporter (TC 2.A.1.1) family.</text>
</comment>
<proteinExistence type="inferred from homology"/>
<dbReference type="SUPFAM" id="SSF103473">
    <property type="entry name" value="MFS general substrate transporter"/>
    <property type="match status" value="1"/>
</dbReference>
<feature type="transmembrane region" description="Helical" evidence="8">
    <location>
        <begin position="461"/>
        <end position="485"/>
    </location>
</feature>
<keyword evidence="4 8" id="KW-0812">Transmembrane</keyword>
<protein>
    <recommendedName>
        <fullName evidence="9">Major facilitator superfamily (MFS) profile domain-containing protein</fullName>
    </recommendedName>
</protein>
<dbReference type="PROSITE" id="PS50850">
    <property type="entry name" value="MFS"/>
    <property type="match status" value="1"/>
</dbReference>
<dbReference type="GO" id="GO:0016020">
    <property type="term" value="C:membrane"/>
    <property type="evidence" value="ECO:0007669"/>
    <property type="project" value="UniProtKB-SubCell"/>
</dbReference>
<dbReference type="InterPro" id="IPR005829">
    <property type="entry name" value="Sugar_transporter_CS"/>
</dbReference>
<feature type="transmembrane region" description="Helical" evidence="8">
    <location>
        <begin position="184"/>
        <end position="206"/>
    </location>
</feature>
<accession>A0AAD5DX41</accession>
<reference evidence="10" key="1">
    <citation type="submission" date="2020-11" db="EMBL/GenBank/DDBJ databases">
        <title>Chlorella ohadii genome sequencing and assembly.</title>
        <authorList>
            <person name="Murik O."/>
            <person name="Treves H."/>
            <person name="Kedem I."/>
            <person name="Shotland Y."/>
            <person name="Kaplan A."/>
        </authorList>
    </citation>
    <scope>NUCLEOTIDE SEQUENCE</scope>
    <source>
        <strain evidence="10">1</strain>
    </source>
</reference>
<dbReference type="Pfam" id="PF00083">
    <property type="entry name" value="Sugar_tr"/>
    <property type="match status" value="1"/>
</dbReference>
<sequence length="566" mass="62315">MGEAPAGPPPAKSGSKLIGKTHTHEQLAAGKLGYNYRVTWYLLYCVLWGGFVHITIGYDVGVAGGLFSKKSFLARFYPDFKGRNESPYCQYTSNDLAIYSFMLYPSMMIGCFVCGWVMRRFGRPLGIQLCGLFNIVGAIVQITAHNSSILLLGRAICGFGEGFGMFVYNIYLAEIAPTQIRGKVIGSSVIWSATGVTLGQLTNFLVKQRTDGWQIAISIIIVPASLLIFNSLFMLDTPVSLLMRGKKEAARHSLQKYRGVDDVEAELRDIEVSTINRISTRESFKLALTKRKYVPSLIINLAVYTLLNWTGNTAIVYYGPQIFSLLGMGANVALWNATLVGGAKILGVFIGMYLLDRRMTRRTLLAWGGVTQAAFLIATAIIFAVEVPNVKGAQVSKGIAALILVMIILYEICFMGGQHVGTLGLAAEVCPIEIRPAVFPINLLSYGAQSMAMSYSFTFQLCAMTWGTFLFMATFAILLTIWAIWFQPETHQVPIEKVRTVIAAHPVWKRFFPPEDVEEANRELEGSPVDSKPGSELELKRTSSDEEDERQKRAARPLAGATGLAL</sequence>
<feature type="compositionally biased region" description="Basic and acidic residues" evidence="7">
    <location>
        <begin position="533"/>
        <end position="552"/>
    </location>
</feature>
<organism evidence="10 11">
    <name type="scientific">Chlorella ohadii</name>
    <dbReference type="NCBI Taxonomy" id="2649997"/>
    <lineage>
        <taxon>Eukaryota</taxon>
        <taxon>Viridiplantae</taxon>
        <taxon>Chlorophyta</taxon>
        <taxon>core chlorophytes</taxon>
        <taxon>Trebouxiophyceae</taxon>
        <taxon>Chlorellales</taxon>
        <taxon>Chlorellaceae</taxon>
        <taxon>Chlorella clade</taxon>
        <taxon>Chlorella</taxon>
    </lineage>
</organism>
<dbReference type="GO" id="GO:0015144">
    <property type="term" value="F:carbohydrate transmembrane transporter activity"/>
    <property type="evidence" value="ECO:0007669"/>
    <property type="project" value="InterPro"/>
</dbReference>
<dbReference type="InterPro" id="IPR020846">
    <property type="entry name" value="MFS_dom"/>
</dbReference>
<evidence type="ECO:0000313" key="11">
    <source>
        <dbReference type="Proteomes" id="UP001205105"/>
    </source>
</evidence>
<evidence type="ECO:0000256" key="1">
    <source>
        <dbReference type="ARBA" id="ARBA00004141"/>
    </source>
</evidence>
<dbReference type="Gene3D" id="1.20.1250.20">
    <property type="entry name" value="MFS general substrate transporter like domains"/>
    <property type="match status" value="1"/>
</dbReference>
<evidence type="ECO:0000313" key="10">
    <source>
        <dbReference type="EMBL" id="KAI7844029.1"/>
    </source>
</evidence>
<dbReference type="Proteomes" id="UP001205105">
    <property type="component" value="Unassembled WGS sequence"/>
</dbReference>
<feature type="region of interest" description="Disordered" evidence="7">
    <location>
        <begin position="519"/>
        <end position="566"/>
    </location>
</feature>